<comment type="caution">
    <text evidence="3">The sequence shown here is derived from an EMBL/GenBank/DDBJ whole genome shotgun (WGS) entry which is preliminary data.</text>
</comment>
<evidence type="ECO:0000256" key="1">
    <source>
        <dbReference type="ARBA" id="ARBA00023125"/>
    </source>
</evidence>
<reference evidence="3" key="1">
    <citation type="submission" date="2019-08" db="EMBL/GenBank/DDBJ databases">
        <authorList>
            <person name="Kucharzyk K."/>
            <person name="Murdoch R.W."/>
            <person name="Higgins S."/>
            <person name="Loffler F."/>
        </authorList>
    </citation>
    <scope>NUCLEOTIDE SEQUENCE</scope>
</reference>
<dbReference type="PANTHER" id="PTHR30328:SF54">
    <property type="entry name" value="HTH-TYPE TRANSCRIPTIONAL REPRESSOR SCO4008"/>
    <property type="match status" value="1"/>
</dbReference>
<dbReference type="GO" id="GO:0003677">
    <property type="term" value="F:DNA binding"/>
    <property type="evidence" value="ECO:0007669"/>
    <property type="project" value="UniProtKB-KW"/>
</dbReference>
<proteinExistence type="predicted"/>
<dbReference type="InterPro" id="IPR050109">
    <property type="entry name" value="HTH-type_TetR-like_transc_reg"/>
</dbReference>
<dbReference type="Pfam" id="PF00440">
    <property type="entry name" value="TetR_N"/>
    <property type="match status" value="1"/>
</dbReference>
<feature type="domain" description="HTH tetR-type" evidence="2">
    <location>
        <begin position="15"/>
        <end position="75"/>
    </location>
</feature>
<sequence>MFFSFRFSIFAPVIMKNTRCTLDRLFDMFRTHGAKTLTMDDIAREFCISKKTLYQKYKNKEELLTEVLEHISNKAIEEVETVRKNHQCPIEIMFVSGTRIDDATSQEKNAFVLQLIKYYPEVFHQHQKSISIKIEEILKQNFERGVELGYYRTDIPTDLFIKFLTTLLFSVDVSPLFEDIKDKKYISTGIKFFYLNAIVTEKGQQRLKELKTKYEELD</sequence>
<keyword evidence="1" id="KW-0238">DNA-binding</keyword>
<accession>A0A644SKR6</accession>
<dbReference type="InterPro" id="IPR009057">
    <property type="entry name" value="Homeodomain-like_sf"/>
</dbReference>
<gene>
    <name evidence="3" type="ORF">SDC9_00754</name>
</gene>
<dbReference type="InterPro" id="IPR001647">
    <property type="entry name" value="HTH_TetR"/>
</dbReference>
<evidence type="ECO:0000259" key="2">
    <source>
        <dbReference type="PROSITE" id="PS50977"/>
    </source>
</evidence>
<dbReference type="Gene3D" id="1.10.357.10">
    <property type="entry name" value="Tetracycline Repressor, domain 2"/>
    <property type="match status" value="1"/>
</dbReference>
<name>A0A644SKR6_9ZZZZ</name>
<protein>
    <recommendedName>
        <fullName evidence="2">HTH tetR-type domain-containing protein</fullName>
    </recommendedName>
</protein>
<dbReference type="PROSITE" id="PS50977">
    <property type="entry name" value="HTH_TETR_2"/>
    <property type="match status" value="1"/>
</dbReference>
<organism evidence="3">
    <name type="scientific">bioreactor metagenome</name>
    <dbReference type="NCBI Taxonomy" id="1076179"/>
    <lineage>
        <taxon>unclassified sequences</taxon>
        <taxon>metagenomes</taxon>
        <taxon>ecological metagenomes</taxon>
    </lineage>
</organism>
<dbReference type="AlphaFoldDB" id="A0A644SKR6"/>
<dbReference type="SUPFAM" id="SSF46689">
    <property type="entry name" value="Homeodomain-like"/>
    <property type="match status" value="1"/>
</dbReference>
<dbReference type="PANTHER" id="PTHR30328">
    <property type="entry name" value="TRANSCRIPTIONAL REPRESSOR"/>
    <property type="match status" value="1"/>
</dbReference>
<evidence type="ECO:0000313" key="3">
    <source>
        <dbReference type="EMBL" id="MPL55284.1"/>
    </source>
</evidence>
<dbReference type="EMBL" id="VSSQ01000001">
    <property type="protein sequence ID" value="MPL55284.1"/>
    <property type="molecule type" value="Genomic_DNA"/>
</dbReference>